<dbReference type="PANTHER" id="PTHR20371">
    <property type="entry name" value="ENOLASE-PHOSPHATASE E1"/>
    <property type="match status" value="1"/>
</dbReference>
<evidence type="ECO:0000313" key="4">
    <source>
        <dbReference type="EMBL" id="RKP37517.1"/>
    </source>
</evidence>
<keyword evidence="3" id="KW-0486">Methionine biosynthesis</keyword>
<dbReference type="InterPro" id="IPR023943">
    <property type="entry name" value="Enolase-ppase_E1"/>
</dbReference>
<organism evidence="4 5">
    <name type="scientific">Dimargaris cristalligena</name>
    <dbReference type="NCBI Taxonomy" id="215637"/>
    <lineage>
        <taxon>Eukaryota</taxon>
        <taxon>Fungi</taxon>
        <taxon>Fungi incertae sedis</taxon>
        <taxon>Zoopagomycota</taxon>
        <taxon>Kickxellomycotina</taxon>
        <taxon>Dimargaritomycetes</taxon>
        <taxon>Dimargaritales</taxon>
        <taxon>Dimargaritaceae</taxon>
        <taxon>Dimargaris</taxon>
    </lineage>
</organism>
<dbReference type="GO" id="GO:0043874">
    <property type="term" value="F:acireductone synthase activity"/>
    <property type="evidence" value="ECO:0007669"/>
    <property type="project" value="InterPro"/>
</dbReference>
<sequence length="256" mass="28407">MAPQLDYDAVLLDIEGTTTPISFVHDVLFPYVLDNAQKFLETRWASDELQPYLEGLKIQADLDREQGLAQTPSIPDLKSDSVSKEDKIEAIIANIRFQVSIDRKIKALKDFQGYMWNVGYADGELKSIMYDDVIDAMQRWKELGKPVYIYSSGSIAAQKLLFRYTNKGDLTPGLQGYYDTTSGSKLSPESYAAITTDMGFAPSRVLFVTDNPKEVQAARSAGLQTAASVRPGNPALPAEMTDDPQQLIIQSFASLF</sequence>
<gene>
    <name evidence="4" type="ORF">BJ085DRAFT_38251</name>
</gene>
<dbReference type="SFLD" id="SFLDS00003">
    <property type="entry name" value="Haloacid_Dehalogenase"/>
    <property type="match status" value="1"/>
</dbReference>
<dbReference type="Gene3D" id="3.40.50.1000">
    <property type="entry name" value="HAD superfamily/HAD-like"/>
    <property type="match status" value="1"/>
</dbReference>
<dbReference type="Pfam" id="PF00702">
    <property type="entry name" value="Hydrolase"/>
    <property type="match status" value="1"/>
</dbReference>
<dbReference type="AlphaFoldDB" id="A0A4P9ZVA8"/>
<protein>
    <submittedName>
        <fullName evidence="4">2,3-diketo-5-methylthio-1-phosphopentane phosphatase</fullName>
    </submittedName>
</protein>
<dbReference type="Proteomes" id="UP000268162">
    <property type="component" value="Unassembled WGS sequence"/>
</dbReference>
<name>A0A4P9ZVA8_9FUNG</name>
<dbReference type="SFLD" id="SFLDG01133">
    <property type="entry name" value="C1.5.4:_Enolase-phosphatase_Li"/>
    <property type="match status" value="1"/>
</dbReference>
<evidence type="ECO:0000313" key="5">
    <source>
        <dbReference type="Proteomes" id="UP000268162"/>
    </source>
</evidence>
<evidence type="ECO:0000256" key="3">
    <source>
        <dbReference type="ARBA" id="ARBA00023167"/>
    </source>
</evidence>
<dbReference type="STRING" id="215637.A0A4P9ZVA8"/>
<dbReference type="EMBL" id="ML002483">
    <property type="protein sequence ID" value="RKP37517.1"/>
    <property type="molecule type" value="Genomic_DNA"/>
</dbReference>
<dbReference type="InterPro" id="IPR006439">
    <property type="entry name" value="HAD-SF_hydro_IA"/>
</dbReference>
<dbReference type="PANTHER" id="PTHR20371:SF1">
    <property type="entry name" value="ENOLASE-PHOSPHATASE E1"/>
    <property type="match status" value="1"/>
</dbReference>
<dbReference type="Gene3D" id="1.10.720.60">
    <property type="match status" value="1"/>
</dbReference>
<dbReference type="SFLD" id="SFLDG01129">
    <property type="entry name" value="C1.5:_HAD__Beta-PGM__Phosphata"/>
    <property type="match status" value="1"/>
</dbReference>
<evidence type="ECO:0000256" key="1">
    <source>
        <dbReference type="ARBA" id="ARBA00022605"/>
    </source>
</evidence>
<keyword evidence="5" id="KW-1185">Reference proteome</keyword>
<dbReference type="GO" id="GO:0000287">
    <property type="term" value="F:magnesium ion binding"/>
    <property type="evidence" value="ECO:0007669"/>
    <property type="project" value="InterPro"/>
</dbReference>
<dbReference type="SUPFAM" id="SSF56784">
    <property type="entry name" value="HAD-like"/>
    <property type="match status" value="1"/>
</dbReference>
<proteinExistence type="predicted"/>
<dbReference type="OrthoDB" id="272500at2759"/>
<dbReference type="InterPro" id="IPR023214">
    <property type="entry name" value="HAD_sf"/>
</dbReference>
<reference evidence="5" key="1">
    <citation type="journal article" date="2018" name="Nat. Microbiol.">
        <title>Leveraging single-cell genomics to expand the fungal tree of life.</title>
        <authorList>
            <person name="Ahrendt S.R."/>
            <person name="Quandt C.A."/>
            <person name="Ciobanu D."/>
            <person name="Clum A."/>
            <person name="Salamov A."/>
            <person name="Andreopoulos B."/>
            <person name="Cheng J.F."/>
            <person name="Woyke T."/>
            <person name="Pelin A."/>
            <person name="Henrissat B."/>
            <person name="Reynolds N.K."/>
            <person name="Benny G.L."/>
            <person name="Smith M.E."/>
            <person name="James T.Y."/>
            <person name="Grigoriev I.V."/>
        </authorList>
    </citation>
    <scope>NUCLEOTIDE SEQUENCE [LARGE SCALE GENOMIC DNA]</scope>
    <source>
        <strain evidence="5">RSA 468</strain>
    </source>
</reference>
<dbReference type="SFLD" id="SFLDF00044">
    <property type="entry name" value="enolase-phosphatase"/>
    <property type="match status" value="1"/>
</dbReference>
<keyword evidence="2" id="KW-0378">Hydrolase</keyword>
<dbReference type="GO" id="GO:0019509">
    <property type="term" value="P:L-methionine salvage from methylthioadenosine"/>
    <property type="evidence" value="ECO:0007669"/>
    <property type="project" value="InterPro"/>
</dbReference>
<dbReference type="NCBIfam" id="TIGR01549">
    <property type="entry name" value="HAD-SF-IA-v1"/>
    <property type="match status" value="1"/>
</dbReference>
<evidence type="ECO:0000256" key="2">
    <source>
        <dbReference type="ARBA" id="ARBA00022801"/>
    </source>
</evidence>
<dbReference type="NCBIfam" id="TIGR01691">
    <property type="entry name" value="enolase-ppase"/>
    <property type="match status" value="1"/>
</dbReference>
<keyword evidence="1" id="KW-0028">Amino-acid biosynthesis</keyword>
<dbReference type="InterPro" id="IPR036412">
    <property type="entry name" value="HAD-like_sf"/>
</dbReference>
<dbReference type="CDD" id="cd01629">
    <property type="entry name" value="HAD_EP"/>
    <property type="match status" value="1"/>
</dbReference>
<accession>A0A4P9ZVA8</accession>